<name>A0AAV1S719_9ROSI</name>
<dbReference type="PANTHER" id="PTHR46368">
    <property type="match status" value="1"/>
</dbReference>
<gene>
    <name evidence="1" type="ORF">DCAF_LOCUS19374</name>
</gene>
<evidence type="ECO:0000313" key="1">
    <source>
        <dbReference type="EMBL" id="CAK7346697.1"/>
    </source>
</evidence>
<keyword evidence="2" id="KW-1185">Reference proteome</keyword>
<dbReference type="PANTHER" id="PTHR46368:SF19">
    <property type="entry name" value="GFO_IDH_MOCA-LIKE OXIDOREDUCTASE N-TERMINAL DOMAIN-CONTAINING PROTEIN"/>
    <property type="match status" value="1"/>
</dbReference>
<proteinExistence type="predicted"/>
<reference evidence="1 2" key="1">
    <citation type="submission" date="2024-01" db="EMBL/GenBank/DDBJ databases">
        <authorList>
            <person name="Waweru B."/>
        </authorList>
    </citation>
    <scope>NUCLEOTIDE SEQUENCE [LARGE SCALE GENOMIC DNA]</scope>
</reference>
<protein>
    <submittedName>
        <fullName evidence="1">Uncharacterized protein</fullName>
    </submittedName>
</protein>
<evidence type="ECO:0000313" key="2">
    <source>
        <dbReference type="Proteomes" id="UP001314170"/>
    </source>
</evidence>
<sequence length="152" mass="16609">MDITAIGTAGTLHLNDFIVPFGEKEASFTTSSKSEFTDLVTAWVPAPSRHTVTTDLPQEACMVTEFARLVGNIKANGAKPDPKWPTISRKTQLILDAVKTSISEGLKPVEIAAQKKHEKAVGLDVGKFDKILEAGRRLMKCELWMGRANVET</sequence>
<dbReference type="EMBL" id="CAWUPB010001173">
    <property type="protein sequence ID" value="CAK7346697.1"/>
    <property type="molecule type" value="Genomic_DNA"/>
</dbReference>
<organism evidence="1 2">
    <name type="scientific">Dovyalis caffra</name>
    <dbReference type="NCBI Taxonomy" id="77055"/>
    <lineage>
        <taxon>Eukaryota</taxon>
        <taxon>Viridiplantae</taxon>
        <taxon>Streptophyta</taxon>
        <taxon>Embryophyta</taxon>
        <taxon>Tracheophyta</taxon>
        <taxon>Spermatophyta</taxon>
        <taxon>Magnoliopsida</taxon>
        <taxon>eudicotyledons</taxon>
        <taxon>Gunneridae</taxon>
        <taxon>Pentapetalae</taxon>
        <taxon>rosids</taxon>
        <taxon>fabids</taxon>
        <taxon>Malpighiales</taxon>
        <taxon>Salicaceae</taxon>
        <taxon>Flacourtieae</taxon>
        <taxon>Dovyalis</taxon>
    </lineage>
</organism>
<dbReference type="Proteomes" id="UP001314170">
    <property type="component" value="Unassembled WGS sequence"/>
</dbReference>
<dbReference type="Gene3D" id="3.30.360.10">
    <property type="entry name" value="Dihydrodipicolinate Reductase, domain 2"/>
    <property type="match status" value="1"/>
</dbReference>
<accession>A0AAV1S719</accession>
<dbReference type="AlphaFoldDB" id="A0AAV1S719"/>
<comment type="caution">
    <text evidence="1">The sequence shown here is derived from an EMBL/GenBank/DDBJ whole genome shotgun (WGS) entry which is preliminary data.</text>
</comment>